<keyword evidence="1" id="KW-0732">Signal</keyword>
<organism evidence="2">
    <name type="scientific">Anopheles marajoara</name>
    <dbReference type="NCBI Taxonomy" id="58244"/>
    <lineage>
        <taxon>Eukaryota</taxon>
        <taxon>Metazoa</taxon>
        <taxon>Ecdysozoa</taxon>
        <taxon>Arthropoda</taxon>
        <taxon>Hexapoda</taxon>
        <taxon>Insecta</taxon>
        <taxon>Pterygota</taxon>
        <taxon>Neoptera</taxon>
        <taxon>Endopterygota</taxon>
        <taxon>Diptera</taxon>
        <taxon>Nematocera</taxon>
        <taxon>Culicoidea</taxon>
        <taxon>Culicidae</taxon>
        <taxon>Anophelinae</taxon>
        <taxon>Anopheles</taxon>
    </lineage>
</organism>
<accession>A0A2M4CDF2</accession>
<evidence type="ECO:0000256" key="1">
    <source>
        <dbReference type="SAM" id="SignalP"/>
    </source>
</evidence>
<protein>
    <submittedName>
        <fullName evidence="2">Putative secreted protein</fullName>
    </submittedName>
</protein>
<sequence>MHLSSFHCLPFIGHIGMSLLSRVSTATTSSLQWQPQQHNNTHTHGGNILRPCLVLTCGRFALAAAHLGSSRGP</sequence>
<evidence type="ECO:0000313" key="2">
    <source>
        <dbReference type="EMBL" id="MBW63376.1"/>
    </source>
</evidence>
<feature type="signal peptide" evidence="1">
    <location>
        <begin position="1"/>
        <end position="25"/>
    </location>
</feature>
<name>A0A2M4CDF2_9DIPT</name>
<dbReference type="EMBL" id="GGFJ01014235">
    <property type="protein sequence ID" value="MBW63376.1"/>
    <property type="molecule type" value="Transcribed_RNA"/>
</dbReference>
<proteinExistence type="predicted"/>
<dbReference type="AlphaFoldDB" id="A0A2M4CDF2"/>
<reference evidence="2" key="1">
    <citation type="submission" date="2018-01" db="EMBL/GenBank/DDBJ databases">
        <title>An insight into the sialome of Amazonian anophelines.</title>
        <authorList>
            <person name="Ribeiro J.M."/>
            <person name="Scarpassa V."/>
            <person name="Calvo E."/>
        </authorList>
    </citation>
    <scope>NUCLEOTIDE SEQUENCE</scope>
    <source>
        <tissue evidence="2">Salivary glands</tissue>
    </source>
</reference>
<feature type="chain" id="PRO_5014701670" evidence="1">
    <location>
        <begin position="26"/>
        <end position="73"/>
    </location>
</feature>